<reference evidence="2" key="1">
    <citation type="journal article" date="2017" name="Appl. Environ. Microbiol.">
        <title>Molecular characterization of an Endozoicomonas-like organism causing infection in king scallop Pecten maximus L.</title>
        <authorList>
            <person name="Cano I."/>
            <person name="van Aerle R."/>
            <person name="Ross S."/>
            <person name="Verner-Jeffreys D.W."/>
            <person name="Paley R.K."/>
            <person name="Rimmer G."/>
            <person name="Ryder D."/>
            <person name="Hooper P."/>
            <person name="Stone D."/>
            <person name="Feist S.W."/>
        </authorList>
    </citation>
    <scope>NUCLEOTIDE SEQUENCE</scope>
</reference>
<feature type="transmembrane region" description="Helical" evidence="1">
    <location>
        <begin position="67"/>
        <end position="88"/>
    </location>
</feature>
<sequence>MPAIGFILFFLFGIAQLVAGYVGIDYHFGAGWAVAALVASLMFRFTLPITIGAFFGAMDVWGWHWALSALFVAPGLAFLIPGLMHSLYEGVRK</sequence>
<name>A0A2H9T4V1_9ZZZZ</name>
<evidence type="ECO:0000313" key="2">
    <source>
        <dbReference type="EMBL" id="PJE78255.1"/>
    </source>
</evidence>
<keyword evidence="1" id="KW-0812">Transmembrane</keyword>
<comment type="caution">
    <text evidence="2">The sequence shown here is derived from an EMBL/GenBank/DDBJ whole genome shotgun (WGS) entry which is preliminary data.</text>
</comment>
<proteinExistence type="predicted"/>
<keyword evidence="1" id="KW-0472">Membrane</keyword>
<protein>
    <submittedName>
        <fullName evidence="2">Uncharacterized protein</fullName>
    </submittedName>
</protein>
<feature type="transmembrane region" description="Helical" evidence="1">
    <location>
        <begin position="30"/>
        <end position="55"/>
    </location>
</feature>
<keyword evidence="1" id="KW-1133">Transmembrane helix</keyword>
<dbReference type="EMBL" id="NSIT01000221">
    <property type="protein sequence ID" value="PJE78255.1"/>
    <property type="molecule type" value="Genomic_DNA"/>
</dbReference>
<dbReference type="AlphaFoldDB" id="A0A2H9T4V1"/>
<organism evidence="2">
    <name type="scientific">invertebrate metagenome</name>
    <dbReference type="NCBI Taxonomy" id="1711999"/>
    <lineage>
        <taxon>unclassified sequences</taxon>
        <taxon>metagenomes</taxon>
        <taxon>organismal metagenomes</taxon>
    </lineage>
</organism>
<evidence type="ECO:0000256" key="1">
    <source>
        <dbReference type="SAM" id="Phobius"/>
    </source>
</evidence>
<accession>A0A2H9T4V1</accession>
<gene>
    <name evidence="2" type="ORF">CI610_02817</name>
</gene>